<reference evidence="1" key="2">
    <citation type="journal article" date="2024" name="Plant">
        <title>Genomic evolution and insights into agronomic trait innovations of Sesamum species.</title>
        <authorList>
            <person name="Miao H."/>
            <person name="Wang L."/>
            <person name="Qu L."/>
            <person name="Liu H."/>
            <person name="Sun Y."/>
            <person name="Le M."/>
            <person name="Wang Q."/>
            <person name="Wei S."/>
            <person name="Zheng Y."/>
            <person name="Lin W."/>
            <person name="Duan Y."/>
            <person name="Cao H."/>
            <person name="Xiong S."/>
            <person name="Wang X."/>
            <person name="Wei L."/>
            <person name="Li C."/>
            <person name="Ma Q."/>
            <person name="Ju M."/>
            <person name="Zhao R."/>
            <person name="Li G."/>
            <person name="Mu C."/>
            <person name="Tian Q."/>
            <person name="Mei H."/>
            <person name="Zhang T."/>
            <person name="Gao T."/>
            <person name="Zhang H."/>
        </authorList>
    </citation>
    <scope>NUCLEOTIDE SEQUENCE</scope>
    <source>
        <strain evidence="1">G01</strain>
    </source>
</reference>
<sequence>MVQASLGSRPSFTWRSMMAALPLFRAGCRWRVGSGSHIRVWSDTWILRPRSFRPITPPPSELSSAFLSDLIDPVSRDWKMERVNQLFWPRDTALILAIPLSRLGESDLLIWHYSRDGLFLEYSAHHLANSLEGVPCSSSRAELESPWWRKLWQ</sequence>
<protein>
    <submittedName>
        <fullName evidence="1">Uncharacterized protein</fullName>
    </submittedName>
</protein>
<gene>
    <name evidence="1" type="ORF">Sangu_2471100</name>
</gene>
<comment type="caution">
    <text evidence="1">The sequence shown here is derived from an EMBL/GenBank/DDBJ whole genome shotgun (WGS) entry which is preliminary data.</text>
</comment>
<name>A0AAW2IXZ3_9LAMI</name>
<evidence type="ECO:0000313" key="1">
    <source>
        <dbReference type="EMBL" id="KAL0286678.1"/>
    </source>
</evidence>
<organism evidence="1">
    <name type="scientific">Sesamum angustifolium</name>
    <dbReference type="NCBI Taxonomy" id="2727405"/>
    <lineage>
        <taxon>Eukaryota</taxon>
        <taxon>Viridiplantae</taxon>
        <taxon>Streptophyta</taxon>
        <taxon>Embryophyta</taxon>
        <taxon>Tracheophyta</taxon>
        <taxon>Spermatophyta</taxon>
        <taxon>Magnoliopsida</taxon>
        <taxon>eudicotyledons</taxon>
        <taxon>Gunneridae</taxon>
        <taxon>Pentapetalae</taxon>
        <taxon>asterids</taxon>
        <taxon>lamiids</taxon>
        <taxon>Lamiales</taxon>
        <taxon>Pedaliaceae</taxon>
        <taxon>Sesamum</taxon>
    </lineage>
</organism>
<dbReference type="EMBL" id="JACGWK010001523">
    <property type="protein sequence ID" value="KAL0286678.1"/>
    <property type="molecule type" value="Genomic_DNA"/>
</dbReference>
<reference evidence="1" key="1">
    <citation type="submission" date="2020-06" db="EMBL/GenBank/DDBJ databases">
        <authorList>
            <person name="Li T."/>
            <person name="Hu X."/>
            <person name="Zhang T."/>
            <person name="Song X."/>
            <person name="Zhang H."/>
            <person name="Dai N."/>
            <person name="Sheng W."/>
            <person name="Hou X."/>
            <person name="Wei L."/>
        </authorList>
    </citation>
    <scope>NUCLEOTIDE SEQUENCE</scope>
    <source>
        <strain evidence="1">G01</strain>
        <tissue evidence="1">Leaf</tissue>
    </source>
</reference>
<accession>A0AAW2IXZ3</accession>
<dbReference type="AlphaFoldDB" id="A0AAW2IXZ3"/>
<proteinExistence type="predicted"/>